<proteinExistence type="predicted"/>
<evidence type="ECO:0000313" key="3">
    <source>
        <dbReference type="Proteomes" id="UP000483820"/>
    </source>
</evidence>
<protein>
    <submittedName>
        <fullName evidence="2">Uncharacterized protein</fullName>
    </submittedName>
</protein>
<evidence type="ECO:0000256" key="1">
    <source>
        <dbReference type="SAM" id="MobiDB-lite"/>
    </source>
</evidence>
<organism evidence="2 3">
    <name type="scientific">Caenorhabditis remanei</name>
    <name type="common">Caenorhabditis vulgaris</name>
    <dbReference type="NCBI Taxonomy" id="31234"/>
    <lineage>
        <taxon>Eukaryota</taxon>
        <taxon>Metazoa</taxon>
        <taxon>Ecdysozoa</taxon>
        <taxon>Nematoda</taxon>
        <taxon>Chromadorea</taxon>
        <taxon>Rhabditida</taxon>
        <taxon>Rhabditina</taxon>
        <taxon>Rhabditomorpha</taxon>
        <taxon>Rhabditoidea</taxon>
        <taxon>Rhabditidae</taxon>
        <taxon>Peloderinae</taxon>
        <taxon>Caenorhabditis</taxon>
    </lineage>
</organism>
<name>A0A6A5GLB8_CAERE</name>
<gene>
    <name evidence="2" type="ORF">GCK72_012580</name>
</gene>
<dbReference type="EMBL" id="WUAV01000004">
    <property type="protein sequence ID" value="KAF1756127.1"/>
    <property type="molecule type" value="Genomic_DNA"/>
</dbReference>
<dbReference type="CTD" id="78775547"/>
<feature type="region of interest" description="Disordered" evidence="1">
    <location>
        <begin position="112"/>
        <end position="167"/>
    </location>
</feature>
<dbReference type="RefSeq" id="XP_053583995.1">
    <property type="nucleotide sequence ID" value="XM_053729223.1"/>
</dbReference>
<reference evidence="2 3" key="1">
    <citation type="submission" date="2019-12" db="EMBL/GenBank/DDBJ databases">
        <title>Chromosome-level assembly of the Caenorhabditis remanei genome.</title>
        <authorList>
            <person name="Teterina A.A."/>
            <person name="Willis J.H."/>
            <person name="Phillips P.C."/>
        </authorList>
    </citation>
    <scope>NUCLEOTIDE SEQUENCE [LARGE SCALE GENOMIC DNA]</scope>
    <source>
        <strain evidence="2 3">PX506</strain>
        <tissue evidence="2">Whole organism</tissue>
    </source>
</reference>
<comment type="caution">
    <text evidence="2">The sequence shown here is derived from an EMBL/GenBank/DDBJ whole genome shotgun (WGS) entry which is preliminary data.</text>
</comment>
<dbReference type="Proteomes" id="UP000483820">
    <property type="component" value="Chromosome IV"/>
</dbReference>
<feature type="region of interest" description="Disordered" evidence="1">
    <location>
        <begin position="205"/>
        <end position="242"/>
    </location>
</feature>
<dbReference type="KEGG" id="crq:GCK72_012580"/>
<accession>A0A6A5GLB8</accession>
<feature type="compositionally biased region" description="Low complexity" evidence="1">
    <location>
        <begin position="148"/>
        <end position="166"/>
    </location>
</feature>
<dbReference type="GeneID" id="78775547"/>
<feature type="compositionally biased region" description="Low complexity" evidence="1">
    <location>
        <begin position="55"/>
        <end position="73"/>
    </location>
</feature>
<dbReference type="AlphaFoldDB" id="A0A6A5GLB8"/>
<feature type="region of interest" description="Disordered" evidence="1">
    <location>
        <begin position="29"/>
        <end position="74"/>
    </location>
</feature>
<evidence type="ECO:0000313" key="2">
    <source>
        <dbReference type="EMBL" id="KAF1756127.1"/>
    </source>
</evidence>
<sequence length="382" mass="41231">MQAWLSVCEGWKAGHGDWIIELSQDQRHVPERPASESGADGIFIPSLGVPERPTSKSVSDSSGRGVSGRGVPSKAKELAFRGEPLSEIIPGPDDFSPILILDAPDRLASKVGTSRLAPSPDASERQASESGANGIFIPPLDVPERPTSKSVSDSSGRGVSGRGVPSKAKELAFRGEPLSEIIPGPDDFSPILILDAPDRLASKVGTSRLAPSPDASERQASESGANGIFIPPLDVPERPTSKSGQIESALTNECKLQSVVKRGIHQDHLVERIRKPAVLDRICVELGEHGLQIVKRQVTAMIALSNAVVTRIVGSPAFVVVTIEITMMKARDFYTILKYGVYAFFPRRIMMIMSDTTNSSFWRFKTVVDVSSCLLRDIRCNL</sequence>